<evidence type="ECO:0000256" key="2">
    <source>
        <dbReference type="ARBA" id="ARBA00034617"/>
    </source>
</evidence>
<keyword evidence="6" id="KW-0347">Helicase</keyword>
<organism evidence="6 7">
    <name type="scientific">Trametes pubescens</name>
    <name type="common">White-rot fungus</name>
    <dbReference type="NCBI Taxonomy" id="154538"/>
    <lineage>
        <taxon>Eukaryota</taxon>
        <taxon>Fungi</taxon>
        <taxon>Dikarya</taxon>
        <taxon>Basidiomycota</taxon>
        <taxon>Agaricomycotina</taxon>
        <taxon>Agaricomycetes</taxon>
        <taxon>Polyporales</taxon>
        <taxon>Polyporaceae</taxon>
        <taxon>Trametes</taxon>
    </lineage>
</organism>
<keyword evidence="6" id="KW-0547">Nucleotide-binding</keyword>
<dbReference type="InterPro" id="IPR027417">
    <property type="entry name" value="P-loop_NTPase"/>
</dbReference>
<protein>
    <recommendedName>
        <fullName evidence="3">DNA 3'-5' helicase</fullName>
        <ecNumber evidence="3">5.6.2.4</ecNumber>
    </recommendedName>
</protein>
<dbReference type="Gene3D" id="3.40.50.300">
    <property type="entry name" value="P-loop containing nucleotide triphosphate hydrolases"/>
    <property type="match status" value="2"/>
</dbReference>
<comment type="catalytic activity">
    <reaction evidence="2">
        <text>Couples ATP hydrolysis with the unwinding of duplex DNA by translocating in the 3'-5' direction.</text>
        <dbReference type="EC" id="5.6.2.4"/>
    </reaction>
</comment>
<dbReference type="PANTHER" id="PTHR13710:SF154">
    <property type="entry name" value="RECQ HELICASE, PUTATIVE (AFU_ORTHOLOGUE AFUA_6G14720)-RELATED"/>
    <property type="match status" value="1"/>
</dbReference>
<dbReference type="OrthoDB" id="10261556at2759"/>
<dbReference type="Pfam" id="PF00271">
    <property type="entry name" value="Helicase_C"/>
    <property type="match status" value="1"/>
</dbReference>
<gene>
    <name evidence="6" type="ORF">TRAPUB_2879</name>
</gene>
<evidence type="ECO:0000256" key="4">
    <source>
        <dbReference type="SAM" id="MobiDB-lite"/>
    </source>
</evidence>
<dbReference type="GO" id="GO:0000724">
    <property type="term" value="P:double-strand break repair via homologous recombination"/>
    <property type="evidence" value="ECO:0007669"/>
    <property type="project" value="TreeGrafter"/>
</dbReference>
<name>A0A1M2VFB3_TRAPU</name>
<dbReference type="OMA" id="FAKIWRK"/>
<feature type="non-terminal residue" evidence="6">
    <location>
        <position position="1"/>
    </location>
</feature>
<feature type="compositionally biased region" description="Low complexity" evidence="4">
    <location>
        <begin position="552"/>
        <end position="574"/>
    </location>
</feature>
<evidence type="ECO:0000313" key="6">
    <source>
        <dbReference type="EMBL" id="OJT06299.1"/>
    </source>
</evidence>
<dbReference type="GO" id="GO:0043138">
    <property type="term" value="F:3'-5' DNA helicase activity"/>
    <property type="evidence" value="ECO:0007669"/>
    <property type="project" value="UniProtKB-EC"/>
</dbReference>
<keyword evidence="6" id="KW-0378">Hydrolase</keyword>
<dbReference type="PANTHER" id="PTHR13710">
    <property type="entry name" value="DNA HELICASE RECQ FAMILY MEMBER"/>
    <property type="match status" value="1"/>
</dbReference>
<dbReference type="PROSITE" id="PS51194">
    <property type="entry name" value="HELICASE_CTER"/>
    <property type="match status" value="1"/>
</dbReference>
<proteinExistence type="inferred from homology"/>
<feature type="region of interest" description="Disordered" evidence="4">
    <location>
        <begin position="594"/>
        <end position="617"/>
    </location>
</feature>
<dbReference type="InterPro" id="IPR041670">
    <property type="entry name" value="Znf-CCHC_6"/>
</dbReference>
<dbReference type="GO" id="GO:0005737">
    <property type="term" value="C:cytoplasm"/>
    <property type="evidence" value="ECO:0007669"/>
    <property type="project" value="TreeGrafter"/>
</dbReference>
<keyword evidence="6" id="KW-0067">ATP-binding</keyword>
<accession>A0A1M2VFB3</accession>
<dbReference type="STRING" id="154538.A0A1M2VFB3"/>
<dbReference type="SUPFAM" id="SSF52540">
    <property type="entry name" value="P-loop containing nucleoside triphosphate hydrolases"/>
    <property type="match status" value="1"/>
</dbReference>
<comment type="similarity">
    <text evidence="1">Belongs to the helicase family. RecQ subfamily.</text>
</comment>
<dbReference type="AlphaFoldDB" id="A0A1M2VFB3"/>
<dbReference type="EC" id="5.6.2.4" evidence="3"/>
<evidence type="ECO:0000256" key="3">
    <source>
        <dbReference type="ARBA" id="ARBA00034808"/>
    </source>
</evidence>
<sequence>DIGNCAYRVVVVNPEQAFKVKGGFAKIWRKKEFTARLISVIWDEAHCIFSWASFRTDYADAGRMRNLLSAPFLMPSATMPDPVLNGVLDTLHLQRARVEIHRRSNDRPNVYLTVRKIQYALGSFQDLVDVLLGKGWKRGDGLPFKSLTFFDNIEESIQAADVLRKHFPPEDRFKLLCFNSDVTATLREAATNEFKDGELWGLYCTDSFGMGVDIPDVELIVQWKLTCDIDSLWQRIGRAARGPGTEAVAVVLVESKYFDEEKEMAAKRAEKRREKRKEAEVNKAVAAEQRKRKRAEGPGEDGDESTSRSRLRPDQAAASAAESSDAVHNIAVMSECEKLRVEYKSSQAAAAKAAAAAAKSKSKKGDIELSPELDNLVNAATRPFKCYRTPIQAYYENDRAVSDNDKCLPGAGCTRCGLAPSAVCCSLCSPSHPAFSFLPSPTDISRPSAPRASHIETKYNMNATDIAFRRALHDFRRAETLKTFGRAHLNNMGTGMIMGDEELSRIADCARARKLSSLDELFKEVKWDLTWELGEGILELVATHYPPPPAPLASHPLRPQSTTAGANANANANAESEGTRAMIVRRCGACLQPGHTRRSKQCPLYGQAGPTQTANKENIDSTDATANTAASSSVSAAASSVSAAASSVGTAASSSVGAASSAVGAVLPQGSALGSTGHLPAPACPRNYDDFWSTTAFQAPSYRRVVFNPEALAAAAAARGVVTGK</sequence>
<reference evidence="6 7" key="1">
    <citation type="submission" date="2016-10" db="EMBL/GenBank/DDBJ databases">
        <title>Genome sequence of the basidiomycete white-rot fungus Trametes pubescens.</title>
        <authorList>
            <person name="Makela M.R."/>
            <person name="Granchi Z."/>
            <person name="Peng M."/>
            <person name="De Vries R.P."/>
            <person name="Grigoriev I."/>
            <person name="Riley R."/>
            <person name="Hilden K."/>
        </authorList>
    </citation>
    <scope>NUCLEOTIDE SEQUENCE [LARGE SCALE GENOMIC DNA]</scope>
    <source>
        <strain evidence="6 7">FBCC735</strain>
    </source>
</reference>
<dbReference type="GO" id="GO:0005694">
    <property type="term" value="C:chromosome"/>
    <property type="evidence" value="ECO:0007669"/>
    <property type="project" value="TreeGrafter"/>
</dbReference>
<evidence type="ECO:0000313" key="7">
    <source>
        <dbReference type="Proteomes" id="UP000184267"/>
    </source>
</evidence>
<dbReference type="SMART" id="SM00490">
    <property type="entry name" value="HELICc"/>
    <property type="match status" value="1"/>
</dbReference>
<feature type="domain" description="Helicase C-terminal" evidence="5">
    <location>
        <begin position="123"/>
        <end position="280"/>
    </location>
</feature>
<feature type="region of interest" description="Disordered" evidence="4">
    <location>
        <begin position="550"/>
        <end position="577"/>
    </location>
</feature>
<dbReference type="InterPro" id="IPR001650">
    <property type="entry name" value="Helicase_C-like"/>
</dbReference>
<comment type="caution">
    <text evidence="6">The sequence shown here is derived from an EMBL/GenBank/DDBJ whole genome shotgun (WGS) entry which is preliminary data.</text>
</comment>
<keyword evidence="7" id="KW-1185">Reference proteome</keyword>
<feature type="compositionally biased region" description="Basic and acidic residues" evidence="4">
    <location>
        <begin position="269"/>
        <end position="281"/>
    </location>
</feature>
<dbReference type="Pfam" id="PF15288">
    <property type="entry name" value="zf-CCHC_6"/>
    <property type="match status" value="1"/>
</dbReference>
<evidence type="ECO:0000256" key="1">
    <source>
        <dbReference type="ARBA" id="ARBA00005446"/>
    </source>
</evidence>
<evidence type="ECO:0000259" key="5">
    <source>
        <dbReference type="PROSITE" id="PS51194"/>
    </source>
</evidence>
<dbReference type="GO" id="GO:0009378">
    <property type="term" value="F:four-way junction helicase activity"/>
    <property type="evidence" value="ECO:0007669"/>
    <property type="project" value="TreeGrafter"/>
</dbReference>
<dbReference type="Proteomes" id="UP000184267">
    <property type="component" value="Unassembled WGS sequence"/>
</dbReference>
<dbReference type="EMBL" id="MNAD01001330">
    <property type="protein sequence ID" value="OJT06299.1"/>
    <property type="molecule type" value="Genomic_DNA"/>
</dbReference>
<feature type="region of interest" description="Disordered" evidence="4">
    <location>
        <begin position="269"/>
        <end position="324"/>
    </location>
</feature>